<dbReference type="PROSITE" id="PS50217">
    <property type="entry name" value="BZIP"/>
    <property type="match status" value="1"/>
</dbReference>
<feature type="region of interest" description="Disordered" evidence="4">
    <location>
        <begin position="213"/>
        <end position="238"/>
    </location>
</feature>
<comment type="subcellular location">
    <subcellularLocation>
        <location evidence="1">Nucleus</location>
    </subcellularLocation>
</comment>
<dbReference type="Proteomes" id="UP001454036">
    <property type="component" value="Unassembled WGS sequence"/>
</dbReference>
<accession>A0AAV3NWD1</accession>
<dbReference type="Gene3D" id="1.20.5.170">
    <property type="match status" value="1"/>
</dbReference>
<evidence type="ECO:0000313" key="7">
    <source>
        <dbReference type="Proteomes" id="UP001454036"/>
    </source>
</evidence>
<name>A0AAV3NWD1_LITER</name>
<organism evidence="6 7">
    <name type="scientific">Lithospermum erythrorhizon</name>
    <name type="common">Purple gromwell</name>
    <name type="synonym">Lithospermum officinale var. erythrorhizon</name>
    <dbReference type="NCBI Taxonomy" id="34254"/>
    <lineage>
        <taxon>Eukaryota</taxon>
        <taxon>Viridiplantae</taxon>
        <taxon>Streptophyta</taxon>
        <taxon>Embryophyta</taxon>
        <taxon>Tracheophyta</taxon>
        <taxon>Spermatophyta</taxon>
        <taxon>Magnoliopsida</taxon>
        <taxon>eudicotyledons</taxon>
        <taxon>Gunneridae</taxon>
        <taxon>Pentapetalae</taxon>
        <taxon>asterids</taxon>
        <taxon>lamiids</taxon>
        <taxon>Boraginales</taxon>
        <taxon>Boraginaceae</taxon>
        <taxon>Boraginoideae</taxon>
        <taxon>Lithospermeae</taxon>
        <taxon>Lithospermum</taxon>
    </lineage>
</organism>
<keyword evidence="7" id="KW-1185">Reference proteome</keyword>
<evidence type="ECO:0000313" key="6">
    <source>
        <dbReference type="EMBL" id="GAA0143554.1"/>
    </source>
</evidence>
<dbReference type="GO" id="GO:0045893">
    <property type="term" value="P:positive regulation of DNA-templated transcription"/>
    <property type="evidence" value="ECO:0007669"/>
    <property type="project" value="InterPro"/>
</dbReference>
<dbReference type="GO" id="GO:0005634">
    <property type="term" value="C:nucleus"/>
    <property type="evidence" value="ECO:0007669"/>
    <property type="project" value="UniProtKB-SubCell"/>
</dbReference>
<sequence length="238" mass="27414">MVSPNDFGESQWPLLANQEIIYSYNLTTDDVERNGNIHQNGHVHQQNDLQETALDDNRTHDVQVVSVATPLSSVIPLRKNIACSPYNSGIDHYNEELDISTPVSNVADLDFNGPDVQFKNGSLENVYVKNQVEIPGQSAPPTLLGTQFRAEKKSNAMVEEKMNKSFEKRQRRMIKNRESAARSRAKKQAYTNQLERDVQQLKMKNDLMKRRTELQRKWTSSTSRSEPCRYQLRRTRSF</sequence>
<keyword evidence="3" id="KW-0539">Nucleus</keyword>
<protein>
    <recommendedName>
        <fullName evidence="5">BZIP domain-containing protein</fullName>
    </recommendedName>
</protein>
<evidence type="ECO:0000259" key="5">
    <source>
        <dbReference type="PROSITE" id="PS50217"/>
    </source>
</evidence>
<proteinExistence type="predicted"/>
<dbReference type="InterPro" id="IPR043452">
    <property type="entry name" value="BZIP46-like"/>
</dbReference>
<feature type="domain" description="BZIP" evidence="5">
    <location>
        <begin position="166"/>
        <end position="217"/>
    </location>
</feature>
<dbReference type="PANTHER" id="PTHR22952">
    <property type="entry name" value="CAMP-RESPONSE ELEMENT BINDING PROTEIN-RELATED"/>
    <property type="match status" value="1"/>
</dbReference>
<dbReference type="InterPro" id="IPR004827">
    <property type="entry name" value="bZIP"/>
</dbReference>
<dbReference type="SUPFAM" id="SSF57959">
    <property type="entry name" value="Leucine zipper domain"/>
    <property type="match status" value="1"/>
</dbReference>
<dbReference type="InterPro" id="IPR046347">
    <property type="entry name" value="bZIP_sf"/>
</dbReference>
<dbReference type="Pfam" id="PF00170">
    <property type="entry name" value="bZIP_1"/>
    <property type="match status" value="1"/>
</dbReference>
<dbReference type="PROSITE" id="PS00036">
    <property type="entry name" value="BZIP_BASIC"/>
    <property type="match status" value="1"/>
</dbReference>
<evidence type="ECO:0000256" key="4">
    <source>
        <dbReference type="SAM" id="MobiDB-lite"/>
    </source>
</evidence>
<evidence type="ECO:0000256" key="2">
    <source>
        <dbReference type="ARBA" id="ARBA00023125"/>
    </source>
</evidence>
<evidence type="ECO:0000256" key="1">
    <source>
        <dbReference type="ARBA" id="ARBA00004123"/>
    </source>
</evidence>
<gene>
    <name evidence="6" type="ORF">LIER_04215</name>
</gene>
<dbReference type="EMBL" id="BAABME010000530">
    <property type="protein sequence ID" value="GAA0143554.1"/>
    <property type="molecule type" value="Genomic_DNA"/>
</dbReference>
<dbReference type="GO" id="GO:0003700">
    <property type="term" value="F:DNA-binding transcription factor activity"/>
    <property type="evidence" value="ECO:0007669"/>
    <property type="project" value="InterPro"/>
</dbReference>
<dbReference type="AlphaFoldDB" id="A0AAV3NWD1"/>
<dbReference type="GO" id="GO:0003677">
    <property type="term" value="F:DNA binding"/>
    <property type="evidence" value="ECO:0007669"/>
    <property type="project" value="UniProtKB-KW"/>
</dbReference>
<dbReference type="PANTHER" id="PTHR22952:SF404">
    <property type="entry name" value="BZIP DOMAIN-CONTAINING PROTEIN"/>
    <property type="match status" value="1"/>
</dbReference>
<comment type="caution">
    <text evidence="6">The sequence shown here is derived from an EMBL/GenBank/DDBJ whole genome shotgun (WGS) entry which is preliminary data.</text>
</comment>
<reference evidence="6 7" key="1">
    <citation type="submission" date="2024-01" db="EMBL/GenBank/DDBJ databases">
        <title>The complete chloroplast genome sequence of Lithospermum erythrorhizon: insights into the phylogenetic relationship among Boraginaceae species and the maternal lineages of purple gromwells.</title>
        <authorList>
            <person name="Okada T."/>
            <person name="Watanabe K."/>
        </authorList>
    </citation>
    <scope>NUCLEOTIDE SEQUENCE [LARGE SCALE GENOMIC DNA]</scope>
</reference>
<dbReference type="SMART" id="SM00338">
    <property type="entry name" value="BRLZ"/>
    <property type="match status" value="1"/>
</dbReference>
<dbReference type="CDD" id="cd14707">
    <property type="entry name" value="bZIP_plant_BZIP46"/>
    <property type="match status" value="1"/>
</dbReference>
<evidence type="ECO:0000256" key="3">
    <source>
        <dbReference type="ARBA" id="ARBA00023242"/>
    </source>
</evidence>
<keyword evidence="2" id="KW-0238">DNA-binding</keyword>